<proteinExistence type="predicted"/>
<dbReference type="AlphaFoldDB" id="A0A820T603"/>
<comment type="caution">
    <text evidence="1">The sequence shown here is derived from an EMBL/GenBank/DDBJ whole genome shotgun (WGS) entry which is preliminary data.</text>
</comment>
<evidence type="ECO:0000313" key="1">
    <source>
        <dbReference type="EMBL" id="CAF4469739.1"/>
    </source>
</evidence>
<dbReference type="EMBL" id="CAJOBG010048861">
    <property type="protein sequence ID" value="CAF4469739.1"/>
    <property type="molecule type" value="Genomic_DNA"/>
</dbReference>
<sequence length="39" mass="4569">MPIVRTTLERMDFYVKTSNTIIYMSTKDAVSVVQMEIEK</sequence>
<name>A0A820T603_9BILA</name>
<organism evidence="1 2">
    <name type="scientific">Rotaria magnacalcarata</name>
    <dbReference type="NCBI Taxonomy" id="392030"/>
    <lineage>
        <taxon>Eukaryota</taxon>
        <taxon>Metazoa</taxon>
        <taxon>Spiralia</taxon>
        <taxon>Gnathifera</taxon>
        <taxon>Rotifera</taxon>
        <taxon>Eurotatoria</taxon>
        <taxon>Bdelloidea</taxon>
        <taxon>Philodinida</taxon>
        <taxon>Philodinidae</taxon>
        <taxon>Rotaria</taxon>
    </lineage>
</organism>
<evidence type="ECO:0000313" key="2">
    <source>
        <dbReference type="Proteomes" id="UP000663866"/>
    </source>
</evidence>
<gene>
    <name evidence="1" type="ORF">OVN521_LOCUS38948</name>
</gene>
<dbReference type="Proteomes" id="UP000663866">
    <property type="component" value="Unassembled WGS sequence"/>
</dbReference>
<protein>
    <submittedName>
        <fullName evidence="1">Uncharacterized protein</fullName>
    </submittedName>
</protein>
<feature type="non-terminal residue" evidence="1">
    <location>
        <position position="1"/>
    </location>
</feature>
<accession>A0A820T603</accession>
<reference evidence="1" key="1">
    <citation type="submission" date="2021-02" db="EMBL/GenBank/DDBJ databases">
        <authorList>
            <person name="Nowell W R."/>
        </authorList>
    </citation>
    <scope>NUCLEOTIDE SEQUENCE</scope>
</reference>
<keyword evidence="2" id="KW-1185">Reference proteome</keyword>